<feature type="transmembrane region" description="Helical" evidence="1">
    <location>
        <begin position="46"/>
        <end position="63"/>
    </location>
</feature>
<sequence length="76" mass="8463">MDVTVLVQSWNRKRWSCAGNCAVVFCGEATLVQRRCCLLRKLDRDAAGAEAVMLLVVVVLAAVKSRWKIKIGKMKV</sequence>
<name>A0A8X8BZK0_POPTO</name>
<dbReference type="AlphaFoldDB" id="A0A8X8BZK0"/>
<keyword evidence="1" id="KW-0472">Membrane</keyword>
<evidence type="ECO:0000313" key="3">
    <source>
        <dbReference type="Proteomes" id="UP000886885"/>
    </source>
</evidence>
<evidence type="ECO:0000313" key="2">
    <source>
        <dbReference type="EMBL" id="KAG6737479.1"/>
    </source>
</evidence>
<keyword evidence="1" id="KW-1133">Transmembrane helix</keyword>
<gene>
    <name evidence="2" type="ORF">POTOM_059003</name>
</gene>
<organism evidence="2 3">
    <name type="scientific">Populus tomentosa</name>
    <name type="common">Chinese white poplar</name>
    <dbReference type="NCBI Taxonomy" id="118781"/>
    <lineage>
        <taxon>Eukaryota</taxon>
        <taxon>Viridiplantae</taxon>
        <taxon>Streptophyta</taxon>
        <taxon>Embryophyta</taxon>
        <taxon>Tracheophyta</taxon>
        <taxon>Spermatophyta</taxon>
        <taxon>Magnoliopsida</taxon>
        <taxon>eudicotyledons</taxon>
        <taxon>Gunneridae</taxon>
        <taxon>Pentapetalae</taxon>
        <taxon>rosids</taxon>
        <taxon>fabids</taxon>
        <taxon>Malpighiales</taxon>
        <taxon>Salicaceae</taxon>
        <taxon>Saliceae</taxon>
        <taxon>Populus</taxon>
    </lineage>
</organism>
<evidence type="ECO:0000256" key="1">
    <source>
        <dbReference type="SAM" id="Phobius"/>
    </source>
</evidence>
<keyword evidence="3" id="KW-1185">Reference proteome</keyword>
<proteinExistence type="predicted"/>
<dbReference type="Proteomes" id="UP000886885">
    <property type="component" value="Chromosome 19D"/>
</dbReference>
<comment type="caution">
    <text evidence="2">The sequence shown here is derived from an EMBL/GenBank/DDBJ whole genome shotgun (WGS) entry which is preliminary data.</text>
</comment>
<reference evidence="2" key="1">
    <citation type="journal article" date="2020" name="bioRxiv">
        <title>Hybrid origin of Populus tomentosa Carr. identified through genome sequencing and phylogenomic analysis.</title>
        <authorList>
            <person name="An X."/>
            <person name="Gao K."/>
            <person name="Chen Z."/>
            <person name="Li J."/>
            <person name="Yang X."/>
            <person name="Yang X."/>
            <person name="Zhou J."/>
            <person name="Guo T."/>
            <person name="Zhao T."/>
            <person name="Huang S."/>
            <person name="Miao D."/>
            <person name="Khan W.U."/>
            <person name="Rao P."/>
            <person name="Ye M."/>
            <person name="Lei B."/>
            <person name="Liao W."/>
            <person name="Wang J."/>
            <person name="Ji L."/>
            <person name="Li Y."/>
            <person name="Guo B."/>
            <person name="Mustafa N.S."/>
            <person name="Li S."/>
            <person name="Yun Q."/>
            <person name="Keller S.R."/>
            <person name="Mao J."/>
            <person name="Zhang R."/>
            <person name="Strauss S.H."/>
        </authorList>
    </citation>
    <scope>NUCLEOTIDE SEQUENCE</scope>
    <source>
        <strain evidence="2">GM15</strain>
        <tissue evidence="2">Leaf</tissue>
    </source>
</reference>
<dbReference type="EMBL" id="JAAWWB010000038">
    <property type="protein sequence ID" value="KAG6737479.1"/>
    <property type="molecule type" value="Genomic_DNA"/>
</dbReference>
<protein>
    <submittedName>
        <fullName evidence="2">Uncharacterized protein</fullName>
    </submittedName>
</protein>
<accession>A0A8X8BZK0</accession>
<keyword evidence="1" id="KW-0812">Transmembrane</keyword>